<name>A0ACC0CE18_CATRO</name>
<comment type="caution">
    <text evidence="1">The sequence shown here is derived from an EMBL/GenBank/DDBJ whole genome shotgun (WGS) entry which is preliminary data.</text>
</comment>
<dbReference type="EMBL" id="CM044701">
    <property type="protein sequence ID" value="KAI5683161.1"/>
    <property type="molecule type" value="Genomic_DNA"/>
</dbReference>
<dbReference type="Proteomes" id="UP001060085">
    <property type="component" value="Linkage Group LG01"/>
</dbReference>
<accession>A0ACC0CE18</accession>
<organism evidence="1 2">
    <name type="scientific">Catharanthus roseus</name>
    <name type="common">Madagascar periwinkle</name>
    <name type="synonym">Vinca rosea</name>
    <dbReference type="NCBI Taxonomy" id="4058"/>
    <lineage>
        <taxon>Eukaryota</taxon>
        <taxon>Viridiplantae</taxon>
        <taxon>Streptophyta</taxon>
        <taxon>Embryophyta</taxon>
        <taxon>Tracheophyta</taxon>
        <taxon>Spermatophyta</taxon>
        <taxon>Magnoliopsida</taxon>
        <taxon>eudicotyledons</taxon>
        <taxon>Gunneridae</taxon>
        <taxon>Pentapetalae</taxon>
        <taxon>asterids</taxon>
        <taxon>lamiids</taxon>
        <taxon>Gentianales</taxon>
        <taxon>Apocynaceae</taxon>
        <taxon>Rauvolfioideae</taxon>
        <taxon>Vinceae</taxon>
        <taxon>Catharanthinae</taxon>
        <taxon>Catharanthus</taxon>
    </lineage>
</organism>
<gene>
    <name evidence="1" type="ORF">M9H77_04389</name>
</gene>
<sequence length="245" mass="27961">MRNLNTNVSDDEIPEKISERFVERFKVEWYGGYNSFLLAHQAEQVWFLLYPSSKRLSIDWVSVTKSRTHLIDVPHHDDVSQENVDIHKGSTIDVTIKNVGPLVHESRSSEELDIVVETYFKKYKMMKLKYNGILMKIPIKTPMKRQASILTLYPIMIPMRIPNIDPQTRMDQDLSTQLHIPTCSNFPDSSSVPTTQPSSSTAPSTSLAAWKPPPDYIYLRVLPLISQLSCRSSSPALTAVDLRSR</sequence>
<evidence type="ECO:0000313" key="1">
    <source>
        <dbReference type="EMBL" id="KAI5683161.1"/>
    </source>
</evidence>
<protein>
    <submittedName>
        <fullName evidence="1">Uncharacterized protein</fullName>
    </submittedName>
</protein>
<reference evidence="2" key="1">
    <citation type="journal article" date="2023" name="Nat. Plants">
        <title>Single-cell RNA sequencing provides a high-resolution roadmap for understanding the multicellular compartmentation of specialized metabolism.</title>
        <authorList>
            <person name="Sun S."/>
            <person name="Shen X."/>
            <person name="Li Y."/>
            <person name="Li Y."/>
            <person name="Wang S."/>
            <person name="Li R."/>
            <person name="Zhang H."/>
            <person name="Shen G."/>
            <person name="Guo B."/>
            <person name="Wei J."/>
            <person name="Xu J."/>
            <person name="St-Pierre B."/>
            <person name="Chen S."/>
            <person name="Sun C."/>
        </authorList>
    </citation>
    <scope>NUCLEOTIDE SEQUENCE [LARGE SCALE GENOMIC DNA]</scope>
</reference>
<proteinExistence type="predicted"/>
<evidence type="ECO:0000313" key="2">
    <source>
        <dbReference type="Proteomes" id="UP001060085"/>
    </source>
</evidence>
<keyword evidence="2" id="KW-1185">Reference proteome</keyword>